<dbReference type="GO" id="GO:0051539">
    <property type="term" value="F:4 iron, 4 sulfur cluster binding"/>
    <property type="evidence" value="ECO:0007669"/>
    <property type="project" value="UniProtKB-KW"/>
</dbReference>
<dbReference type="PROSITE" id="PS51379">
    <property type="entry name" value="4FE4S_FER_2"/>
    <property type="match status" value="2"/>
</dbReference>
<dbReference type="Pfam" id="PF02906">
    <property type="entry name" value="Fe_hyd_lg_C"/>
    <property type="match status" value="1"/>
</dbReference>
<dbReference type="PANTHER" id="PTHR32089:SF112">
    <property type="entry name" value="LYSOZYME-LIKE PROTEIN-RELATED"/>
    <property type="match status" value="1"/>
</dbReference>
<dbReference type="RefSeq" id="WP_085543685.1">
    <property type="nucleotide sequence ID" value="NZ_FXBB01000002.1"/>
</dbReference>
<dbReference type="GO" id="GO:0016020">
    <property type="term" value="C:membrane"/>
    <property type="evidence" value="ECO:0007669"/>
    <property type="project" value="InterPro"/>
</dbReference>
<evidence type="ECO:0000259" key="7">
    <source>
        <dbReference type="PROSITE" id="PS50111"/>
    </source>
</evidence>
<gene>
    <name evidence="10" type="ORF">SAMN06275492_10266</name>
</gene>
<feature type="domain" description="4Fe-4S ferredoxin-type" evidence="8">
    <location>
        <begin position="43"/>
        <end position="72"/>
    </location>
</feature>
<dbReference type="InterPro" id="IPR004108">
    <property type="entry name" value="Fe_hydrogenase_lsu_C"/>
</dbReference>
<feature type="domain" description="4Fe-4S" evidence="9">
    <location>
        <begin position="386"/>
        <end position="447"/>
    </location>
</feature>
<keyword evidence="5 6" id="KW-0807">Transducer</keyword>
<evidence type="ECO:0000256" key="4">
    <source>
        <dbReference type="ARBA" id="ARBA00023014"/>
    </source>
</evidence>
<dbReference type="SUPFAM" id="SSF58104">
    <property type="entry name" value="Methyl-accepting chemotaxis protein (MCP) signaling domain"/>
    <property type="match status" value="1"/>
</dbReference>
<evidence type="ECO:0000313" key="10">
    <source>
        <dbReference type="EMBL" id="SMG14197.1"/>
    </source>
</evidence>
<evidence type="ECO:0000256" key="3">
    <source>
        <dbReference type="ARBA" id="ARBA00023004"/>
    </source>
</evidence>
<evidence type="ECO:0000256" key="2">
    <source>
        <dbReference type="ARBA" id="ARBA00022723"/>
    </source>
</evidence>
<dbReference type="SMART" id="SM00283">
    <property type="entry name" value="MA"/>
    <property type="match status" value="1"/>
</dbReference>
<evidence type="ECO:0000256" key="1">
    <source>
        <dbReference type="ARBA" id="ARBA00022485"/>
    </source>
</evidence>
<dbReference type="SUPFAM" id="SSF54862">
    <property type="entry name" value="4Fe-4S ferredoxins"/>
    <property type="match status" value="1"/>
</dbReference>
<dbReference type="OrthoDB" id="9798098at2"/>
<dbReference type="Gene3D" id="3.30.70.20">
    <property type="match status" value="1"/>
</dbReference>
<dbReference type="AlphaFoldDB" id="A0A1X7IH75"/>
<keyword evidence="2" id="KW-0479">Metal-binding</keyword>
<dbReference type="PANTHER" id="PTHR32089">
    <property type="entry name" value="METHYL-ACCEPTING CHEMOTAXIS PROTEIN MCPB"/>
    <property type="match status" value="1"/>
</dbReference>
<dbReference type="PROSITE" id="PS00198">
    <property type="entry name" value="4FE4S_FER_1"/>
    <property type="match status" value="2"/>
</dbReference>
<dbReference type="InterPro" id="IPR009016">
    <property type="entry name" value="Fe_hydrogenase"/>
</dbReference>
<evidence type="ECO:0000259" key="8">
    <source>
        <dbReference type="PROSITE" id="PS51379"/>
    </source>
</evidence>
<feature type="domain" description="Methyl-accepting transducer" evidence="7">
    <location>
        <begin position="536"/>
        <end position="652"/>
    </location>
</feature>
<proteinExistence type="predicted"/>
<reference evidence="11" key="1">
    <citation type="submission" date="2017-04" db="EMBL/GenBank/DDBJ databases">
        <authorList>
            <person name="Varghese N."/>
            <person name="Submissions S."/>
        </authorList>
    </citation>
    <scope>NUCLEOTIDE SEQUENCE [LARGE SCALE GENOMIC DNA]</scope>
    <source>
        <strain evidence="11">USBA 82</strain>
    </source>
</reference>
<evidence type="ECO:0000256" key="5">
    <source>
        <dbReference type="ARBA" id="ARBA00023224"/>
    </source>
</evidence>
<dbReference type="Gene3D" id="1.10.15.40">
    <property type="entry name" value="Electron transport complex subunit B, putative Fe-S cluster"/>
    <property type="match status" value="1"/>
</dbReference>
<dbReference type="InterPro" id="IPR017900">
    <property type="entry name" value="4Fe4S_Fe_S_CS"/>
</dbReference>
<keyword evidence="3" id="KW-0408">Iron</keyword>
<dbReference type="GO" id="GO:0046872">
    <property type="term" value="F:metal ion binding"/>
    <property type="evidence" value="ECO:0007669"/>
    <property type="project" value="UniProtKB-KW"/>
</dbReference>
<dbReference type="EMBL" id="FXBB01000002">
    <property type="protein sequence ID" value="SMG14197.1"/>
    <property type="molecule type" value="Genomic_DNA"/>
</dbReference>
<evidence type="ECO:0000256" key="6">
    <source>
        <dbReference type="PROSITE-ProRule" id="PRU00284"/>
    </source>
</evidence>
<dbReference type="PROSITE" id="PS50111">
    <property type="entry name" value="CHEMOTAXIS_TRANSDUC_2"/>
    <property type="match status" value="1"/>
</dbReference>
<dbReference type="SUPFAM" id="SSF53920">
    <property type="entry name" value="Fe-only hydrogenase"/>
    <property type="match status" value="1"/>
</dbReference>
<keyword evidence="4" id="KW-0411">Iron-sulfur</keyword>
<dbReference type="InterPro" id="IPR007202">
    <property type="entry name" value="4Fe-4S_dom"/>
</dbReference>
<dbReference type="Gene3D" id="3.40.950.10">
    <property type="entry name" value="Fe-only Hydrogenase (Larger Subunit), Chain L, domain 3"/>
    <property type="match status" value="1"/>
</dbReference>
<dbReference type="InterPro" id="IPR004089">
    <property type="entry name" value="MCPsignal_dom"/>
</dbReference>
<keyword evidence="1" id="KW-0004">4Fe-4S</keyword>
<protein>
    <submittedName>
        <fullName evidence="10">Iron only hydrogenase large subunit, C-terminal domain</fullName>
    </submittedName>
</protein>
<keyword evidence="11" id="KW-1185">Reference proteome</keyword>
<sequence length="652" mass="71866">MSAQLRSPSEQSAVIGIDTDRCNNCHACIAACPVKFCNDGSNDHVSINHQACIGCGKCIEACPQGARYGIDDFQPFMDSIKKGEKVLAIVAPAVFATFGDDALRLNGWLKSIGVDGIFDVSFGAELTVKSYVDHVRRDRPRTVITQPCPAIVSFVEIYHPELIPNLAPVDSPMAHTVKMIQRFFPQYRGHKVAAISPCLAKKHEFDSIGLVNYNVTFNSINSFLQKAGISLRSFKETAYDGPSAERAVLFPAPGGLVQTMEREVPGIGDNARKIEGPEVVYDYFSSLRSSIDSGDSPLVIDCLSCTMGCNGGPGTPRLDLPIDTLEARVHRRAEAAKKRHGGSWRLGLKRWRFKRQVDRHWERDLYRRAYSDRSQASKISIPDENQLKQVYISMGKSSEKDIYDCGACGYGSCEKMAVAIFNGLNKPENCLHYVVHSLNETKTLVEQERAGADARAEEKSKEATEARIRIERDMERNRLLAGEVAEHILTLERGIDQVSEMMGTLSELLAQNQESSSELTIKATEAERLLDTFPPIIGSINATSIRTNLLALNANIEAAHAGEAGKGFSVVAIEVGKLAEKVHEEAEKITPATQNVQRIFEVVKGHVSEVTDGIYRSNELTQKTEESVQTMRESAKRITSEISHLYSDTAAN</sequence>
<dbReference type="STRING" id="561720.SAMN06275492_10266"/>
<evidence type="ECO:0000259" key="9">
    <source>
        <dbReference type="PROSITE" id="PS51656"/>
    </source>
</evidence>
<dbReference type="Gene3D" id="1.10.287.950">
    <property type="entry name" value="Methyl-accepting chemotaxis protein"/>
    <property type="match status" value="1"/>
</dbReference>
<evidence type="ECO:0000313" key="11">
    <source>
        <dbReference type="Proteomes" id="UP000193355"/>
    </source>
</evidence>
<dbReference type="GO" id="GO:0007165">
    <property type="term" value="P:signal transduction"/>
    <property type="evidence" value="ECO:0007669"/>
    <property type="project" value="UniProtKB-KW"/>
</dbReference>
<feature type="domain" description="4Fe-4S ferredoxin-type" evidence="8">
    <location>
        <begin position="13"/>
        <end position="42"/>
    </location>
</feature>
<name>A0A1X7IH75_9BACT</name>
<dbReference type="InterPro" id="IPR017896">
    <property type="entry name" value="4Fe4S_Fe-S-bd"/>
</dbReference>
<dbReference type="Pfam" id="PF13237">
    <property type="entry name" value="Fer4_10"/>
    <property type="match status" value="1"/>
</dbReference>
<dbReference type="PROSITE" id="PS51656">
    <property type="entry name" value="4FE4S"/>
    <property type="match status" value="1"/>
</dbReference>
<dbReference type="Pfam" id="PF04060">
    <property type="entry name" value="FeS"/>
    <property type="match status" value="1"/>
</dbReference>
<organism evidence="10 11">
    <name type="scientific">Dethiosulfovibrio salsuginis</name>
    <dbReference type="NCBI Taxonomy" id="561720"/>
    <lineage>
        <taxon>Bacteria</taxon>
        <taxon>Thermotogati</taxon>
        <taxon>Synergistota</taxon>
        <taxon>Synergistia</taxon>
        <taxon>Synergistales</taxon>
        <taxon>Dethiosulfovibrionaceae</taxon>
        <taxon>Dethiosulfovibrio</taxon>
    </lineage>
</organism>
<dbReference type="Proteomes" id="UP000193355">
    <property type="component" value="Unassembled WGS sequence"/>
</dbReference>
<dbReference type="Pfam" id="PF00015">
    <property type="entry name" value="MCPsignal"/>
    <property type="match status" value="1"/>
</dbReference>
<accession>A0A1X7IH75</accession>